<dbReference type="CDD" id="cd03784">
    <property type="entry name" value="GT1_Gtf-like"/>
    <property type="match status" value="1"/>
</dbReference>
<dbReference type="Gene3D" id="3.40.50.2000">
    <property type="entry name" value="Glycogen Phosphorylase B"/>
    <property type="match status" value="1"/>
</dbReference>
<feature type="transmembrane region" description="Helical" evidence="5">
    <location>
        <begin position="477"/>
        <end position="508"/>
    </location>
</feature>
<dbReference type="PANTHER" id="PTHR48043:SF145">
    <property type="entry name" value="FI06409P-RELATED"/>
    <property type="match status" value="1"/>
</dbReference>
<organism evidence="6 7">
    <name type="scientific">Lingula anatina</name>
    <name type="common">Brachiopod</name>
    <name type="synonym">Lingula unguis</name>
    <dbReference type="NCBI Taxonomy" id="7574"/>
    <lineage>
        <taxon>Eukaryota</taxon>
        <taxon>Metazoa</taxon>
        <taxon>Spiralia</taxon>
        <taxon>Lophotrochozoa</taxon>
        <taxon>Brachiopoda</taxon>
        <taxon>Linguliformea</taxon>
        <taxon>Lingulata</taxon>
        <taxon>Lingulida</taxon>
        <taxon>Linguloidea</taxon>
        <taxon>Lingulidae</taxon>
        <taxon>Lingula</taxon>
    </lineage>
</organism>
<comment type="similarity">
    <text evidence="1 4">Belongs to the UDP-glycosyltransferase family.</text>
</comment>
<accession>A0A1S3IJ10</accession>
<dbReference type="RefSeq" id="XP_013398230.2">
    <property type="nucleotide sequence ID" value="XM_013542776.2"/>
</dbReference>
<keyword evidence="5" id="KW-0472">Membrane</keyword>
<keyword evidence="6" id="KW-1185">Reference proteome</keyword>
<evidence type="ECO:0000313" key="6">
    <source>
        <dbReference type="Proteomes" id="UP000085678"/>
    </source>
</evidence>
<dbReference type="FunFam" id="3.40.50.2000:FF:000021">
    <property type="entry name" value="UDP-glucuronosyltransferase"/>
    <property type="match status" value="1"/>
</dbReference>
<dbReference type="Pfam" id="PF00201">
    <property type="entry name" value="UDPGT"/>
    <property type="match status" value="1"/>
</dbReference>
<dbReference type="GeneID" id="106164760"/>
<dbReference type="KEGG" id="lak:106164760"/>
<dbReference type="EC" id="2.4.1.17" evidence="5"/>
<evidence type="ECO:0000256" key="5">
    <source>
        <dbReference type="RuleBase" id="RU362059"/>
    </source>
</evidence>
<dbReference type="FunCoup" id="A0A1S3IJ10">
    <property type="interactions" value="678"/>
</dbReference>
<dbReference type="PANTHER" id="PTHR48043">
    <property type="entry name" value="EG:EG0003.4 PROTEIN-RELATED"/>
    <property type="match status" value="1"/>
</dbReference>
<dbReference type="AlphaFoldDB" id="A0A1S3IJ10"/>
<dbReference type="GO" id="GO:0015020">
    <property type="term" value="F:glucuronosyltransferase activity"/>
    <property type="evidence" value="ECO:0007669"/>
    <property type="project" value="UniProtKB-EC"/>
</dbReference>
<keyword evidence="5" id="KW-0812">Transmembrane</keyword>
<dbReference type="PROSITE" id="PS00375">
    <property type="entry name" value="UDPGT"/>
    <property type="match status" value="1"/>
</dbReference>
<name>A0A1S3IJ10_LINAN</name>
<dbReference type="SUPFAM" id="SSF53756">
    <property type="entry name" value="UDP-Glycosyltransferase/glycogen phosphorylase"/>
    <property type="match status" value="1"/>
</dbReference>
<comment type="catalytic activity">
    <reaction evidence="5">
        <text>glucuronate acceptor + UDP-alpha-D-glucuronate = acceptor beta-D-glucuronoside + UDP + H(+)</text>
        <dbReference type="Rhea" id="RHEA:21032"/>
        <dbReference type="ChEBI" id="CHEBI:15378"/>
        <dbReference type="ChEBI" id="CHEBI:58052"/>
        <dbReference type="ChEBI" id="CHEBI:58223"/>
        <dbReference type="ChEBI" id="CHEBI:132367"/>
        <dbReference type="ChEBI" id="CHEBI:132368"/>
        <dbReference type="EC" id="2.4.1.17"/>
    </reaction>
</comment>
<dbReference type="GO" id="GO:0016020">
    <property type="term" value="C:membrane"/>
    <property type="evidence" value="ECO:0007669"/>
    <property type="project" value="UniProtKB-SubCell"/>
</dbReference>
<dbReference type="InParanoid" id="A0A1S3IJ10"/>
<dbReference type="Proteomes" id="UP000085678">
    <property type="component" value="Unplaced"/>
</dbReference>
<dbReference type="InterPro" id="IPR035595">
    <property type="entry name" value="UDP_glycos_trans_CS"/>
</dbReference>
<evidence type="ECO:0000313" key="7">
    <source>
        <dbReference type="RefSeq" id="XP_013398230.2"/>
    </source>
</evidence>
<dbReference type="OrthoDB" id="5835829at2759"/>
<reference evidence="7" key="1">
    <citation type="submission" date="2025-08" db="UniProtKB">
        <authorList>
            <consortium name="RefSeq"/>
        </authorList>
    </citation>
    <scope>IDENTIFICATION</scope>
    <source>
        <tissue evidence="7">Gonads</tissue>
    </source>
</reference>
<dbReference type="InterPro" id="IPR002213">
    <property type="entry name" value="UDP_glucos_trans"/>
</dbReference>
<evidence type="ECO:0000256" key="1">
    <source>
        <dbReference type="ARBA" id="ARBA00009995"/>
    </source>
</evidence>
<keyword evidence="3 4" id="KW-0808">Transferase</keyword>
<keyword evidence="5" id="KW-1133">Transmembrane helix</keyword>
<evidence type="ECO:0000256" key="3">
    <source>
        <dbReference type="ARBA" id="ARBA00022679"/>
    </source>
</evidence>
<sequence length="527" mass="61172">MDIKAHIYMALLTVMLNICKGEKILLFPFSQIFNSRTMNIEKIAILLRDNNHSVSMLVSDHYQPSRNIDGVHLIRYKMPEVWINQGGELDLTTALSYIDQPAIPLLRDTDIMEFTLCDALFGDQTLIQSLKQENFSLYFFDFVNYGPGIFLNEYLQVPSIVYSNYGFWNSWWVFHQPVFYSYMPFPLGGLSDHMTLWERIQNMYDHWEGTKWMNDKIEALERKRWEYFPNENWPHMRHAFERVSLVIAANVHFAFNYPCPVMPHVKPIPGLLWTPPQPLPQYFSDLVSWADHGIVLMSFGTLVPTMLEEKAELFARVFAKLPQKVLWRYKGTPPKSLGRNTHLVEWFPQNDLLAHPATRLFISHCGVSSTWETLYHAVPVVAIPLLFDQHHHARTLTDRAGVGVRLAFSSLTEDILETTIHSVLESKVFKENAVKLSELLKDTPMSGQDELLYWINYVIRHNGSDHFHSQAAYRLNWVQYFLLDVGVVMAVLAFSGILTVVLMAVFVYKLSKKVLRPLLFRRKLKTA</sequence>
<evidence type="ECO:0000256" key="4">
    <source>
        <dbReference type="RuleBase" id="RU003718"/>
    </source>
</evidence>
<gene>
    <name evidence="7" type="primary">LOC106164760</name>
</gene>
<comment type="subcellular location">
    <subcellularLocation>
        <location evidence="5">Membrane</location>
        <topology evidence="5">Single-pass membrane protein</topology>
    </subcellularLocation>
</comment>
<dbReference type="InterPro" id="IPR050271">
    <property type="entry name" value="UDP-glycosyltransferase"/>
</dbReference>
<proteinExistence type="inferred from homology"/>
<evidence type="ECO:0000256" key="2">
    <source>
        <dbReference type="ARBA" id="ARBA00022676"/>
    </source>
</evidence>
<protein>
    <recommendedName>
        <fullName evidence="5">UDP-glucuronosyltransferase</fullName>
        <ecNumber evidence="5">2.4.1.17</ecNumber>
    </recommendedName>
</protein>
<dbReference type="STRING" id="7574.A0A1S3IJ10"/>
<keyword evidence="2 4" id="KW-0328">Glycosyltransferase</keyword>